<feature type="region of interest" description="Disordered" evidence="1">
    <location>
        <begin position="57"/>
        <end position="76"/>
    </location>
</feature>
<feature type="compositionally biased region" description="Polar residues" evidence="1">
    <location>
        <begin position="59"/>
        <end position="76"/>
    </location>
</feature>
<dbReference type="EMBL" id="GEZM01036682">
    <property type="protein sequence ID" value="JAV82464.1"/>
    <property type="molecule type" value="Transcribed_RNA"/>
</dbReference>
<dbReference type="EMBL" id="GEZM01036674">
    <property type="protein sequence ID" value="JAV82500.1"/>
    <property type="molecule type" value="Transcribed_RNA"/>
</dbReference>
<accession>A0A1Y1MD47</accession>
<reference evidence="2" key="1">
    <citation type="journal article" date="2016" name="Sci. Rep.">
        <title>Molecular characterization of firefly nuptial gifts: a multi-omics approach sheds light on postcopulatory sexual selection.</title>
        <authorList>
            <person name="Al-Wathiqui N."/>
            <person name="Fallon T.R."/>
            <person name="South A."/>
            <person name="Weng J.K."/>
            <person name="Lewis S.M."/>
        </authorList>
    </citation>
    <scope>NUCLEOTIDE SEQUENCE</scope>
</reference>
<dbReference type="EMBL" id="GEZM01036675">
    <property type="protein sequence ID" value="JAV82494.1"/>
    <property type="molecule type" value="Transcribed_RNA"/>
</dbReference>
<dbReference type="EMBL" id="GEZM01036683">
    <property type="protein sequence ID" value="JAV82455.1"/>
    <property type="molecule type" value="Transcribed_RNA"/>
</dbReference>
<dbReference type="EMBL" id="GEZM01036673">
    <property type="protein sequence ID" value="JAV82501.1"/>
    <property type="molecule type" value="Transcribed_RNA"/>
</dbReference>
<dbReference type="EMBL" id="GEZM01036686">
    <property type="protein sequence ID" value="JAV82444.1"/>
    <property type="molecule type" value="Transcribed_RNA"/>
</dbReference>
<dbReference type="EMBL" id="GEZM01036670">
    <property type="protein sequence ID" value="JAV82515.1"/>
    <property type="molecule type" value="Transcribed_RNA"/>
</dbReference>
<dbReference type="EMBL" id="GEZM01036689">
    <property type="protein sequence ID" value="JAV82435.1"/>
    <property type="molecule type" value="Transcribed_RNA"/>
</dbReference>
<dbReference type="EMBL" id="GEZM01036681">
    <property type="protein sequence ID" value="JAV82467.1"/>
    <property type="molecule type" value="Transcribed_RNA"/>
</dbReference>
<dbReference type="EMBL" id="GEZM01036693">
    <property type="protein sequence ID" value="JAV82421.1"/>
    <property type="molecule type" value="Transcribed_RNA"/>
</dbReference>
<dbReference type="AlphaFoldDB" id="A0A1Y1MD47"/>
<dbReference type="EMBL" id="GEZM01036671">
    <property type="protein sequence ID" value="JAV82512.1"/>
    <property type="molecule type" value="Transcribed_RNA"/>
</dbReference>
<dbReference type="EMBL" id="GEZM01036676">
    <property type="protein sequence ID" value="JAV82486.1"/>
    <property type="molecule type" value="Transcribed_RNA"/>
</dbReference>
<dbReference type="EMBL" id="GEZM01036669">
    <property type="protein sequence ID" value="JAV82520.1"/>
    <property type="molecule type" value="Transcribed_RNA"/>
</dbReference>
<sequence>MYHYDLNWEAIPVSNLESRQHVRLISHVYAIQLLGAITSSKYPFVAGLHVSMPEKQTEKQQQAKITDKSSPTVTDQWSQDTRCVPSAWHHAAWHPGSLL</sequence>
<dbReference type="EMBL" id="GEZM01036672">
    <property type="protein sequence ID" value="JAV82508.1"/>
    <property type="molecule type" value="Transcribed_RNA"/>
</dbReference>
<organism evidence="2">
    <name type="scientific">Photinus pyralis</name>
    <name type="common">Common eastern firefly</name>
    <name type="synonym">Lampyris pyralis</name>
    <dbReference type="NCBI Taxonomy" id="7054"/>
    <lineage>
        <taxon>Eukaryota</taxon>
        <taxon>Metazoa</taxon>
        <taxon>Ecdysozoa</taxon>
        <taxon>Arthropoda</taxon>
        <taxon>Hexapoda</taxon>
        <taxon>Insecta</taxon>
        <taxon>Pterygota</taxon>
        <taxon>Neoptera</taxon>
        <taxon>Endopterygota</taxon>
        <taxon>Coleoptera</taxon>
        <taxon>Polyphaga</taxon>
        <taxon>Elateriformia</taxon>
        <taxon>Elateroidea</taxon>
        <taxon>Lampyridae</taxon>
        <taxon>Lampyrinae</taxon>
        <taxon>Photinus</taxon>
    </lineage>
</organism>
<dbReference type="EMBL" id="GEZM01036692">
    <property type="protein sequence ID" value="JAV82423.1"/>
    <property type="molecule type" value="Transcribed_RNA"/>
</dbReference>
<dbReference type="EMBL" id="GEZM01036688">
    <property type="protein sequence ID" value="JAV82437.1"/>
    <property type="molecule type" value="Transcribed_RNA"/>
</dbReference>
<dbReference type="EMBL" id="GEZM01036691">
    <property type="protein sequence ID" value="JAV82429.1"/>
    <property type="molecule type" value="Transcribed_RNA"/>
</dbReference>
<evidence type="ECO:0000256" key="1">
    <source>
        <dbReference type="SAM" id="MobiDB-lite"/>
    </source>
</evidence>
<dbReference type="EMBL" id="GEZM01036680">
    <property type="protein sequence ID" value="JAV82470.1"/>
    <property type="molecule type" value="Transcribed_RNA"/>
</dbReference>
<dbReference type="EMBL" id="GEZM01036679">
    <property type="protein sequence ID" value="JAV82476.1"/>
    <property type="molecule type" value="Transcribed_RNA"/>
</dbReference>
<dbReference type="EMBL" id="GEZM01036685">
    <property type="protein sequence ID" value="JAV82447.1"/>
    <property type="molecule type" value="Transcribed_RNA"/>
</dbReference>
<dbReference type="EMBL" id="GEZM01036668">
    <property type="protein sequence ID" value="JAV82524.1"/>
    <property type="molecule type" value="Transcribed_RNA"/>
</dbReference>
<dbReference type="EMBL" id="GEZM01036684">
    <property type="protein sequence ID" value="JAV82452.1"/>
    <property type="molecule type" value="Transcribed_RNA"/>
</dbReference>
<dbReference type="EMBL" id="GEZM01036687">
    <property type="protein sequence ID" value="JAV82441.1"/>
    <property type="molecule type" value="Transcribed_RNA"/>
</dbReference>
<dbReference type="EMBL" id="GEZM01036677">
    <property type="protein sequence ID" value="JAV82483.1"/>
    <property type="molecule type" value="Transcribed_RNA"/>
</dbReference>
<protein>
    <submittedName>
        <fullName evidence="2">Uncharacterized protein</fullName>
    </submittedName>
</protein>
<proteinExistence type="predicted"/>
<evidence type="ECO:0000313" key="2">
    <source>
        <dbReference type="EMBL" id="JAV82520.1"/>
    </source>
</evidence>
<dbReference type="EMBL" id="GEZM01036678">
    <property type="protein sequence ID" value="JAV82478.1"/>
    <property type="molecule type" value="Transcribed_RNA"/>
</dbReference>
<name>A0A1Y1MD47_PHOPY</name>